<dbReference type="InterPro" id="IPR037185">
    <property type="entry name" value="EmrE-like"/>
</dbReference>
<protein>
    <recommendedName>
        <fullName evidence="7">EamA domain-containing protein</fullName>
    </recommendedName>
</protein>
<dbReference type="Proteomes" id="UP001295423">
    <property type="component" value="Unassembled WGS sequence"/>
</dbReference>
<keyword evidence="2 6" id="KW-0812">Transmembrane</keyword>
<gene>
    <name evidence="8" type="ORF">CYCCA115_LOCUS19532</name>
</gene>
<feature type="transmembrane region" description="Helical" evidence="6">
    <location>
        <begin position="334"/>
        <end position="355"/>
    </location>
</feature>
<comment type="caution">
    <text evidence="8">The sequence shown here is derived from an EMBL/GenBank/DDBJ whole genome shotgun (WGS) entry which is preliminary data.</text>
</comment>
<feature type="domain" description="EamA" evidence="7">
    <location>
        <begin position="129"/>
        <end position="188"/>
    </location>
</feature>
<dbReference type="AlphaFoldDB" id="A0AAD2G4K0"/>
<feature type="transmembrane region" description="Helical" evidence="6">
    <location>
        <begin position="271"/>
        <end position="289"/>
    </location>
</feature>
<reference evidence="8" key="1">
    <citation type="submission" date="2023-08" db="EMBL/GenBank/DDBJ databases">
        <authorList>
            <person name="Audoor S."/>
            <person name="Bilcke G."/>
        </authorList>
    </citation>
    <scope>NUCLEOTIDE SEQUENCE</scope>
</reference>
<name>A0AAD2G4K0_9STRA</name>
<feature type="transmembrane region" description="Helical" evidence="6">
    <location>
        <begin position="141"/>
        <end position="165"/>
    </location>
</feature>
<dbReference type="SUPFAM" id="SSF103481">
    <property type="entry name" value="Multidrug resistance efflux transporter EmrE"/>
    <property type="match status" value="1"/>
</dbReference>
<evidence type="ECO:0000256" key="4">
    <source>
        <dbReference type="ARBA" id="ARBA00023136"/>
    </source>
</evidence>
<comment type="subcellular location">
    <subcellularLocation>
        <location evidence="1">Membrane</location>
        <topology evidence="1">Multi-pass membrane protein</topology>
    </subcellularLocation>
</comment>
<evidence type="ECO:0000313" key="8">
    <source>
        <dbReference type="EMBL" id="CAJ1962111.1"/>
    </source>
</evidence>
<dbReference type="Pfam" id="PF00892">
    <property type="entry name" value="EamA"/>
    <property type="match status" value="1"/>
</dbReference>
<dbReference type="EMBL" id="CAKOGP040002092">
    <property type="protein sequence ID" value="CAJ1962111.1"/>
    <property type="molecule type" value="Genomic_DNA"/>
</dbReference>
<feature type="transmembrane region" description="Helical" evidence="6">
    <location>
        <begin position="247"/>
        <end position="265"/>
    </location>
</feature>
<organism evidence="8 9">
    <name type="scientific">Cylindrotheca closterium</name>
    <dbReference type="NCBI Taxonomy" id="2856"/>
    <lineage>
        <taxon>Eukaryota</taxon>
        <taxon>Sar</taxon>
        <taxon>Stramenopiles</taxon>
        <taxon>Ochrophyta</taxon>
        <taxon>Bacillariophyta</taxon>
        <taxon>Bacillariophyceae</taxon>
        <taxon>Bacillariophycidae</taxon>
        <taxon>Bacillariales</taxon>
        <taxon>Bacillariaceae</taxon>
        <taxon>Cylindrotheca</taxon>
    </lineage>
</organism>
<feature type="transmembrane region" description="Helical" evidence="6">
    <location>
        <begin position="12"/>
        <end position="31"/>
    </location>
</feature>
<sequence>MLRLPSVSPYTLGLVFIFLVAVIWSAASVLVKVLYDQADFKSPFLLTYIGGALFTIFLPLECRKLSPSSSRDDRQATDTDNDGMMTTQHDDYHLEGLPPSLQQHQQEPKHYWTVRDHIVASAKLAPLWFLANYAFYASLQYISITSSTILASTGSLFTFILALWLKDERFHWWKLTGVTLGILGSILTAKHDAAATSSGGGGGSSNESTMELWGDLLGLLSAAGWGGYAVMVRVLCPKDESLMSMQLFLGCLGVWIAIGLSPVLIWELLHLSSSLSMVVFGCLVIKGLLDNVLSDYLWARSVILTSATVANVGLGMTIPMAFVCDIAMGQPDVLNIMSICGALSVLGGFVLVNLAQRDEESTPSISQHQDDELLSHSSSAASQRGNANFV</sequence>
<feature type="transmembrane region" description="Helical" evidence="6">
    <location>
        <begin position="118"/>
        <end position="135"/>
    </location>
</feature>
<keyword evidence="4 6" id="KW-0472">Membrane</keyword>
<feature type="transmembrane region" description="Helical" evidence="6">
    <location>
        <begin position="172"/>
        <end position="189"/>
    </location>
</feature>
<dbReference type="InterPro" id="IPR000620">
    <property type="entry name" value="EamA_dom"/>
</dbReference>
<keyword evidence="3 6" id="KW-1133">Transmembrane helix</keyword>
<proteinExistence type="predicted"/>
<dbReference type="GO" id="GO:0016020">
    <property type="term" value="C:membrane"/>
    <property type="evidence" value="ECO:0007669"/>
    <property type="project" value="UniProtKB-SubCell"/>
</dbReference>
<evidence type="ECO:0000256" key="1">
    <source>
        <dbReference type="ARBA" id="ARBA00004141"/>
    </source>
</evidence>
<dbReference type="PANTHER" id="PTHR23051:SF0">
    <property type="entry name" value="SOLUTE CARRIER FAMILY 35 MEMBER F5"/>
    <property type="match status" value="1"/>
</dbReference>
<evidence type="ECO:0000259" key="7">
    <source>
        <dbReference type="Pfam" id="PF00892"/>
    </source>
</evidence>
<evidence type="ECO:0000256" key="3">
    <source>
        <dbReference type="ARBA" id="ARBA00022989"/>
    </source>
</evidence>
<keyword evidence="9" id="KW-1185">Reference proteome</keyword>
<evidence type="ECO:0000313" key="9">
    <source>
        <dbReference type="Proteomes" id="UP001295423"/>
    </source>
</evidence>
<evidence type="ECO:0000256" key="6">
    <source>
        <dbReference type="SAM" id="Phobius"/>
    </source>
</evidence>
<evidence type="ECO:0000256" key="2">
    <source>
        <dbReference type="ARBA" id="ARBA00022692"/>
    </source>
</evidence>
<feature type="transmembrane region" description="Helical" evidence="6">
    <location>
        <begin position="43"/>
        <end position="60"/>
    </location>
</feature>
<evidence type="ECO:0000256" key="5">
    <source>
        <dbReference type="SAM" id="MobiDB-lite"/>
    </source>
</evidence>
<dbReference type="PANTHER" id="PTHR23051">
    <property type="entry name" value="SOLUTE CARRIER FAMILY 35, MEMBER F5"/>
    <property type="match status" value="1"/>
</dbReference>
<feature type="region of interest" description="Disordered" evidence="5">
    <location>
        <begin position="362"/>
        <end position="390"/>
    </location>
</feature>
<accession>A0AAD2G4K0</accession>
<feature type="compositionally biased region" description="Polar residues" evidence="5">
    <location>
        <begin position="375"/>
        <end position="390"/>
    </location>
</feature>
<feature type="transmembrane region" description="Helical" evidence="6">
    <location>
        <begin position="216"/>
        <end position="235"/>
    </location>
</feature>
<feature type="transmembrane region" description="Helical" evidence="6">
    <location>
        <begin position="301"/>
        <end position="322"/>
    </location>
</feature>